<dbReference type="EMBL" id="MK439999">
    <property type="protein sequence ID" value="QBB28669.1"/>
    <property type="molecule type" value="Genomic_DNA"/>
</dbReference>
<gene>
    <name evidence="3" type="ORF">HgNV_064</name>
</gene>
<accession>A0A411HBA1</accession>
<evidence type="ECO:0000256" key="1">
    <source>
        <dbReference type="SAM" id="MobiDB-lite"/>
    </source>
</evidence>
<evidence type="ECO:0000313" key="3">
    <source>
        <dbReference type="EMBL" id="QBB28669.1"/>
    </source>
</evidence>
<reference evidence="3" key="1">
    <citation type="journal article" date="2019" name="Sci. Rep.">
        <title>The first clawed lobster virus Homarus gammarus nudivirus (HgNV n. sp.) expands the diversity of the Nudiviridae.</title>
        <authorList>
            <person name="Holt C.C."/>
            <person name="Stone M."/>
            <person name="Bass D."/>
            <person name="Bateman K.S."/>
            <person name="van Aerle R."/>
            <person name="Daniels C.L."/>
            <person name="van der Giezen M."/>
            <person name="Ross S.H."/>
            <person name="Hooper C."/>
            <person name="Stentiford G.D."/>
        </authorList>
    </citation>
    <scope>NUCLEOTIDE SEQUENCE</scope>
    <source>
        <strain evidence="3">52S104HLG2</strain>
    </source>
</reference>
<keyword evidence="2" id="KW-0812">Transmembrane</keyword>
<feature type="region of interest" description="Disordered" evidence="1">
    <location>
        <begin position="66"/>
        <end position="131"/>
    </location>
</feature>
<keyword evidence="4" id="KW-1185">Reference proteome</keyword>
<name>A0A411HBA1_9VIRU</name>
<proteinExistence type="predicted"/>
<sequence>MDSFCIFSIILCIIIILMSTYMAYVYLHRNCADSRKHALPKLPISSLRPSPVLISPLEPMSVSLPPSESPLVPISSPVPSLERSPISWYSSPVSSTSELSPEIPHIPTPPPSTSERSPEIPHIPTPPPSQF</sequence>
<feature type="compositionally biased region" description="Pro residues" evidence="1">
    <location>
        <begin position="121"/>
        <end position="131"/>
    </location>
</feature>
<keyword evidence="2" id="KW-0472">Membrane</keyword>
<feature type="compositionally biased region" description="Low complexity" evidence="1">
    <location>
        <begin position="66"/>
        <end position="103"/>
    </location>
</feature>
<dbReference type="Proteomes" id="UP000682645">
    <property type="component" value="Segment"/>
</dbReference>
<keyword evidence="2" id="KW-1133">Transmembrane helix</keyword>
<feature type="transmembrane region" description="Helical" evidence="2">
    <location>
        <begin position="6"/>
        <end position="27"/>
    </location>
</feature>
<evidence type="ECO:0000313" key="4">
    <source>
        <dbReference type="Proteomes" id="UP000682645"/>
    </source>
</evidence>
<organism evidence="3 4">
    <name type="scientific">Homarus gammarus nudivirus</name>
    <dbReference type="NCBI Taxonomy" id="2509616"/>
    <lineage>
        <taxon>Viruses</taxon>
        <taxon>Viruses incertae sedis</taxon>
        <taxon>Naldaviricetes</taxon>
        <taxon>Lefavirales</taxon>
        <taxon>Nudiviridae</taxon>
        <taxon>Gammanudivirus</taxon>
        <taxon>Gammanudivirus hogammari</taxon>
    </lineage>
</organism>
<protein>
    <submittedName>
        <fullName evidence="3">Uncharacterized protein</fullName>
    </submittedName>
</protein>
<evidence type="ECO:0000256" key="2">
    <source>
        <dbReference type="SAM" id="Phobius"/>
    </source>
</evidence>